<gene>
    <name evidence="1" type="ORF">CVT26_011141</name>
</gene>
<dbReference type="AlphaFoldDB" id="A0A409VYV4"/>
<evidence type="ECO:0000313" key="2">
    <source>
        <dbReference type="Proteomes" id="UP000284706"/>
    </source>
</evidence>
<dbReference type="Proteomes" id="UP000284706">
    <property type="component" value="Unassembled WGS sequence"/>
</dbReference>
<organism evidence="1 2">
    <name type="scientific">Gymnopilus dilepis</name>
    <dbReference type="NCBI Taxonomy" id="231916"/>
    <lineage>
        <taxon>Eukaryota</taxon>
        <taxon>Fungi</taxon>
        <taxon>Dikarya</taxon>
        <taxon>Basidiomycota</taxon>
        <taxon>Agaricomycotina</taxon>
        <taxon>Agaricomycetes</taxon>
        <taxon>Agaricomycetidae</taxon>
        <taxon>Agaricales</taxon>
        <taxon>Agaricineae</taxon>
        <taxon>Hymenogastraceae</taxon>
        <taxon>Gymnopilus</taxon>
    </lineage>
</organism>
<comment type="caution">
    <text evidence="1">The sequence shown here is derived from an EMBL/GenBank/DDBJ whole genome shotgun (WGS) entry which is preliminary data.</text>
</comment>
<name>A0A409VYV4_9AGAR</name>
<protein>
    <submittedName>
        <fullName evidence="1">Uncharacterized protein</fullName>
    </submittedName>
</protein>
<keyword evidence="2" id="KW-1185">Reference proteome</keyword>
<dbReference type="EMBL" id="NHYE01005502">
    <property type="protein sequence ID" value="PPQ71444.1"/>
    <property type="molecule type" value="Genomic_DNA"/>
</dbReference>
<evidence type="ECO:0000313" key="1">
    <source>
        <dbReference type="EMBL" id="PPQ71444.1"/>
    </source>
</evidence>
<accession>A0A409VYV4</accession>
<proteinExistence type="predicted"/>
<sequence>MARPLNTLGTSGLAALPSLSHSLDELVRARSIDEVDLEPGFTQRSTASKLRLENSLPQNPSSIDNPLCNYVANLKKPPKSSKKPKFFL</sequence>
<dbReference type="InParanoid" id="A0A409VYV4"/>
<reference evidence="1 2" key="1">
    <citation type="journal article" date="2018" name="Evol. Lett.">
        <title>Horizontal gene cluster transfer increased hallucinogenic mushroom diversity.</title>
        <authorList>
            <person name="Reynolds H.T."/>
            <person name="Vijayakumar V."/>
            <person name="Gluck-Thaler E."/>
            <person name="Korotkin H.B."/>
            <person name="Matheny P.B."/>
            <person name="Slot J.C."/>
        </authorList>
    </citation>
    <scope>NUCLEOTIDE SEQUENCE [LARGE SCALE GENOMIC DNA]</scope>
    <source>
        <strain evidence="1 2">SRW20</strain>
    </source>
</reference>